<accession>A0A1B7X8I3</accession>
<dbReference type="Proteomes" id="UP000092093">
    <property type="component" value="Unassembled WGS sequence"/>
</dbReference>
<evidence type="ECO:0008006" key="3">
    <source>
        <dbReference type="Google" id="ProtNLM"/>
    </source>
</evidence>
<reference evidence="1 2" key="1">
    <citation type="submission" date="2015-09" db="EMBL/GenBank/DDBJ databases">
        <title>Aphanizomenon flos-aquae WA102.</title>
        <authorList>
            <person name="Driscoll C."/>
        </authorList>
    </citation>
    <scope>NUCLEOTIDE SEQUENCE [LARGE SCALE GENOMIC DNA]</scope>
    <source>
        <strain evidence="1">WA102</strain>
    </source>
</reference>
<sequence>MYGCQQILISPNQELGAILEFLCGESNKLANCGTYYARQLFFRTGKIPSKFDLHRKLASNSHFGAMQLIKQRGSQSTIALIIKLVLSFLVGMSDKKTL</sequence>
<protein>
    <recommendedName>
        <fullName evidence="3">Transposase</fullName>
    </recommendedName>
</protein>
<comment type="caution">
    <text evidence="1">The sequence shown here is derived from an EMBL/GenBank/DDBJ whole genome shotgun (WGS) entry which is preliminary data.</text>
</comment>
<organism evidence="1 2">
    <name type="scientific">Aphanizomenon flos-aquae WA102</name>
    <dbReference type="NCBI Taxonomy" id="1710896"/>
    <lineage>
        <taxon>Bacteria</taxon>
        <taxon>Bacillati</taxon>
        <taxon>Cyanobacteriota</taxon>
        <taxon>Cyanophyceae</taxon>
        <taxon>Nostocales</taxon>
        <taxon>Aphanizomenonaceae</taxon>
        <taxon>Aphanizomenon</taxon>
    </lineage>
</organism>
<evidence type="ECO:0000313" key="1">
    <source>
        <dbReference type="EMBL" id="OBQ45693.1"/>
    </source>
</evidence>
<proteinExistence type="predicted"/>
<gene>
    <name evidence="1" type="ORF">AN484_00340</name>
</gene>
<dbReference type="EMBL" id="LJOW01000001">
    <property type="protein sequence ID" value="OBQ45693.1"/>
    <property type="molecule type" value="Genomic_DNA"/>
</dbReference>
<name>A0A1B7X8I3_APHFL</name>
<evidence type="ECO:0000313" key="2">
    <source>
        <dbReference type="Proteomes" id="UP000092093"/>
    </source>
</evidence>
<dbReference type="AlphaFoldDB" id="A0A1B7X8I3"/>